<dbReference type="SUPFAM" id="SSF50486">
    <property type="entry name" value="FMT C-terminal domain-like"/>
    <property type="match status" value="1"/>
</dbReference>
<dbReference type="EMBL" id="FNNO01000009">
    <property type="protein sequence ID" value="SDX11720.1"/>
    <property type="molecule type" value="Genomic_DNA"/>
</dbReference>
<reference evidence="7 8" key="1">
    <citation type="submission" date="2016-10" db="EMBL/GenBank/DDBJ databases">
        <authorList>
            <person name="Varghese N."/>
            <person name="Submissions S."/>
        </authorList>
    </citation>
    <scope>NUCLEOTIDE SEQUENCE [LARGE SCALE GENOMIC DNA]</scope>
    <source>
        <strain evidence="7 8">DSM 25353</strain>
    </source>
</reference>
<evidence type="ECO:0000313" key="7">
    <source>
        <dbReference type="EMBL" id="SDX11720.1"/>
    </source>
</evidence>
<evidence type="ECO:0000313" key="8">
    <source>
        <dbReference type="Proteomes" id="UP000198711"/>
    </source>
</evidence>
<keyword evidence="4 5" id="KW-0234">DNA repair</keyword>
<dbReference type="HAMAP" id="MF_00527">
    <property type="entry name" value="3MGH"/>
    <property type="match status" value="1"/>
</dbReference>
<dbReference type="FunFam" id="3.10.300.10:FF:000001">
    <property type="entry name" value="Putative 3-methyladenine DNA glycosylase"/>
    <property type="match status" value="1"/>
</dbReference>
<proteinExistence type="inferred from homology"/>
<keyword evidence="3 5" id="KW-0378">Hydrolase</keyword>
<evidence type="ECO:0000256" key="1">
    <source>
        <dbReference type="ARBA" id="ARBA00009232"/>
    </source>
</evidence>
<dbReference type="EC" id="3.2.2.-" evidence="5"/>
<dbReference type="Proteomes" id="UP000198711">
    <property type="component" value="Unassembled WGS sequence"/>
</dbReference>
<evidence type="ECO:0000256" key="2">
    <source>
        <dbReference type="ARBA" id="ARBA00022763"/>
    </source>
</evidence>
<keyword evidence="6" id="KW-1133">Transmembrane helix</keyword>
<dbReference type="NCBIfam" id="TIGR00567">
    <property type="entry name" value="3mg"/>
    <property type="match status" value="1"/>
</dbReference>
<name>A0A8X8LE49_9BACT</name>
<protein>
    <recommendedName>
        <fullName evidence="5">Putative 3-methyladenine DNA glycosylase</fullName>
        <ecNumber evidence="5">3.2.2.-</ecNumber>
    </recommendedName>
</protein>
<dbReference type="PANTHER" id="PTHR10429">
    <property type="entry name" value="DNA-3-METHYLADENINE GLYCOSYLASE"/>
    <property type="match status" value="1"/>
</dbReference>
<dbReference type="Pfam" id="PF02245">
    <property type="entry name" value="Pur_DNA_glyco"/>
    <property type="match status" value="1"/>
</dbReference>
<dbReference type="InterPro" id="IPR003180">
    <property type="entry name" value="MPG"/>
</dbReference>
<evidence type="ECO:0000256" key="3">
    <source>
        <dbReference type="ARBA" id="ARBA00022801"/>
    </source>
</evidence>
<dbReference type="GO" id="GO:0006284">
    <property type="term" value="P:base-excision repair"/>
    <property type="evidence" value="ECO:0007669"/>
    <property type="project" value="InterPro"/>
</dbReference>
<comment type="caution">
    <text evidence="7">The sequence shown here is derived from an EMBL/GenBank/DDBJ whole genome shotgun (WGS) entry which is preliminary data.</text>
</comment>
<dbReference type="AlphaFoldDB" id="A0A8X8LE49"/>
<dbReference type="Gene3D" id="3.10.300.10">
    <property type="entry name" value="Methylpurine-DNA glycosylase (MPG)"/>
    <property type="match status" value="1"/>
</dbReference>
<keyword evidence="6" id="KW-0472">Membrane</keyword>
<evidence type="ECO:0000256" key="5">
    <source>
        <dbReference type="HAMAP-Rule" id="MF_00527"/>
    </source>
</evidence>
<sequence length="213" mass="23458">MKTKAITMGTVTKLPVDFYRQPNVLVIAKALIGKILITRIDGKLTTGRIVETEAYRGETDRASHAWNGRRTNRTEVMYAAGGLAYVYLCYGIHHLFNIVTNLEEVPHAVLIRAVEPIAGIETMLLRTGKQKADHSLTSGPGNVAKAFGLNTLHTGTSLLSKELHLASDNTTIKLSEIIATPRIGVDYAGEDALLPYRFILKDNPYVSKMPKKK</sequence>
<dbReference type="CDD" id="cd00540">
    <property type="entry name" value="AAG"/>
    <property type="match status" value="1"/>
</dbReference>
<keyword evidence="2 5" id="KW-0227">DNA damage</keyword>
<keyword evidence="6" id="KW-0812">Transmembrane</keyword>
<evidence type="ECO:0000256" key="4">
    <source>
        <dbReference type="ARBA" id="ARBA00023204"/>
    </source>
</evidence>
<accession>A0A8X8LE49</accession>
<dbReference type="GO" id="GO:0003905">
    <property type="term" value="F:alkylbase DNA N-glycosylase activity"/>
    <property type="evidence" value="ECO:0007669"/>
    <property type="project" value="InterPro"/>
</dbReference>
<dbReference type="InterPro" id="IPR011034">
    <property type="entry name" value="Formyl_transferase-like_C_sf"/>
</dbReference>
<feature type="transmembrane region" description="Helical" evidence="6">
    <location>
        <begin position="76"/>
        <end position="96"/>
    </location>
</feature>
<dbReference type="InterPro" id="IPR036995">
    <property type="entry name" value="MPG_sf"/>
</dbReference>
<dbReference type="RefSeq" id="WP_257574913.1">
    <property type="nucleotide sequence ID" value="NZ_FNNO01000009.1"/>
</dbReference>
<gene>
    <name evidence="7" type="ORF">SAMN05444410_10988</name>
</gene>
<evidence type="ECO:0000256" key="6">
    <source>
        <dbReference type="SAM" id="Phobius"/>
    </source>
</evidence>
<comment type="similarity">
    <text evidence="1 5">Belongs to the DNA glycosylase MPG family.</text>
</comment>
<organism evidence="7 8">
    <name type="scientific">Hydrobacter penzbergensis</name>
    <dbReference type="NCBI Taxonomy" id="1235997"/>
    <lineage>
        <taxon>Bacteria</taxon>
        <taxon>Pseudomonadati</taxon>
        <taxon>Bacteroidota</taxon>
        <taxon>Chitinophagia</taxon>
        <taxon>Chitinophagales</taxon>
        <taxon>Chitinophagaceae</taxon>
        <taxon>Hydrobacter</taxon>
    </lineage>
</organism>
<dbReference type="PANTHER" id="PTHR10429:SF0">
    <property type="entry name" value="DNA-3-METHYLADENINE GLYCOSYLASE"/>
    <property type="match status" value="1"/>
</dbReference>
<dbReference type="GO" id="GO:0003677">
    <property type="term" value="F:DNA binding"/>
    <property type="evidence" value="ECO:0007669"/>
    <property type="project" value="InterPro"/>
</dbReference>
<keyword evidence="8" id="KW-1185">Reference proteome</keyword>